<evidence type="ECO:0000256" key="1">
    <source>
        <dbReference type="SAM" id="Phobius"/>
    </source>
</evidence>
<protein>
    <submittedName>
        <fullName evidence="2">Urease accessory protein UreE</fullName>
    </submittedName>
</protein>
<keyword evidence="3" id="KW-1185">Reference proteome</keyword>
<organism evidence="2 3">
    <name type="scientific">Novosphingobium capsulatum</name>
    <dbReference type="NCBI Taxonomy" id="13688"/>
    <lineage>
        <taxon>Bacteria</taxon>
        <taxon>Pseudomonadati</taxon>
        <taxon>Pseudomonadota</taxon>
        <taxon>Alphaproteobacteria</taxon>
        <taxon>Sphingomonadales</taxon>
        <taxon>Sphingomonadaceae</taxon>
        <taxon>Novosphingobium</taxon>
    </lineage>
</organism>
<reference evidence="2 3" key="1">
    <citation type="submission" date="2023-07" db="EMBL/GenBank/DDBJ databases">
        <title>Sorghum-associated microbial communities from plants grown in Nebraska, USA.</title>
        <authorList>
            <person name="Schachtman D."/>
        </authorList>
    </citation>
    <scope>NUCLEOTIDE SEQUENCE [LARGE SCALE GENOMIC DNA]</scope>
    <source>
        <strain evidence="2 3">DS1027</strain>
    </source>
</reference>
<keyword evidence="1" id="KW-0812">Transmembrane</keyword>
<feature type="transmembrane region" description="Helical" evidence="1">
    <location>
        <begin position="41"/>
        <end position="63"/>
    </location>
</feature>
<feature type="transmembrane region" description="Helical" evidence="1">
    <location>
        <begin position="70"/>
        <end position="91"/>
    </location>
</feature>
<evidence type="ECO:0000313" key="2">
    <source>
        <dbReference type="EMBL" id="MDR6510900.1"/>
    </source>
</evidence>
<name>A0ABU1MKN4_9SPHN</name>
<sequence>MRVVLTALVLLAGLVDLIIVGSSLLTPHDGAELARAAHGLSIIRAHCTSFFSVAAVAMIAGALWRNGDLLLVPTFIFIGALAERLVNLVAFGTYANWLLPMVLDVAHIALLLGARHAFRQAEEDAVPAPAPAPHRANLA</sequence>
<comment type="caution">
    <text evidence="2">The sequence shown here is derived from an EMBL/GenBank/DDBJ whole genome shotgun (WGS) entry which is preliminary data.</text>
</comment>
<dbReference type="Proteomes" id="UP001184150">
    <property type="component" value="Unassembled WGS sequence"/>
</dbReference>
<dbReference type="RefSeq" id="WP_062783100.1">
    <property type="nucleotide sequence ID" value="NZ_CP140000.1"/>
</dbReference>
<keyword evidence="1" id="KW-0472">Membrane</keyword>
<accession>A0ABU1MKN4</accession>
<gene>
    <name evidence="2" type="ORF">J2792_001766</name>
</gene>
<dbReference type="EMBL" id="JAVDRD010000003">
    <property type="protein sequence ID" value="MDR6510900.1"/>
    <property type="molecule type" value="Genomic_DNA"/>
</dbReference>
<proteinExistence type="predicted"/>
<evidence type="ECO:0000313" key="3">
    <source>
        <dbReference type="Proteomes" id="UP001184150"/>
    </source>
</evidence>
<keyword evidence="1" id="KW-1133">Transmembrane helix</keyword>